<organism evidence="1 2">
    <name type="scientific">Entomophthora muscae</name>
    <dbReference type="NCBI Taxonomy" id="34485"/>
    <lineage>
        <taxon>Eukaryota</taxon>
        <taxon>Fungi</taxon>
        <taxon>Fungi incertae sedis</taxon>
        <taxon>Zoopagomycota</taxon>
        <taxon>Entomophthoromycotina</taxon>
        <taxon>Entomophthoromycetes</taxon>
        <taxon>Entomophthorales</taxon>
        <taxon>Entomophthoraceae</taxon>
        <taxon>Entomophthora</taxon>
    </lineage>
</organism>
<dbReference type="EMBL" id="QTSX02003553">
    <property type="protein sequence ID" value="KAJ9071021.1"/>
    <property type="molecule type" value="Genomic_DNA"/>
</dbReference>
<name>A0ACC2T975_9FUNG</name>
<accession>A0ACC2T975</accession>
<proteinExistence type="predicted"/>
<dbReference type="Proteomes" id="UP001165960">
    <property type="component" value="Unassembled WGS sequence"/>
</dbReference>
<gene>
    <name evidence="1" type="ORF">DSO57_1001269</name>
</gene>
<evidence type="ECO:0000313" key="1">
    <source>
        <dbReference type="EMBL" id="KAJ9071021.1"/>
    </source>
</evidence>
<reference evidence="1" key="1">
    <citation type="submission" date="2022-04" db="EMBL/GenBank/DDBJ databases">
        <title>Genome of the entomopathogenic fungus Entomophthora muscae.</title>
        <authorList>
            <person name="Elya C."/>
            <person name="Lovett B.R."/>
            <person name="Lee E."/>
            <person name="Macias A.M."/>
            <person name="Hajek A.E."/>
            <person name="De Bivort B.L."/>
            <person name="Kasson M.T."/>
            <person name="De Fine Licht H.H."/>
            <person name="Stajich J.E."/>
        </authorList>
    </citation>
    <scope>NUCLEOTIDE SEQUENCE</scope>
    <source>
        <strain evidence="1">Berkeley</strain>
    </source>
</reference>
<protein>
    <submittedName>
        <fullName evidence="1">Uncharacterized protein</fullName>
    </submittedName>
</protein>
<sequence>MSRKPIHTTLHPNSTQATSYLPPKNTRIGMDAYGDYFNLSTALREDVYWTGTKVFAEAHKRSPTSFRQDLSCFHDGPKYRSAGGCFVKHKESYRIHKQSLRSKTVFCSNQGLCRFNTSFIISNNLELIFHHRYSHGKLIKMFQPECPLRIFRGASKKFTIPISFRGPGKREVLMKPIYCTVTGFFRPLSSPRSADQSQIYVTAEFPVVVDNKIDGLYTVLDPEAKGH</sequence>
<comment type="caution">
    <text evidence="1">The sequence shown here is derived from an EMBL/GenBank/DDBJ whole genome shotgun (WGS) entry which is preliminary data.</text>
</comment>
<evidence type="ECO:0000313" key="2">
    <source>
        <dbReference type="Proteomes" id="UP001165960"/>
    </source>
</evidence>
<keyword evidence="2" id="KW-1185">Reference proteome</keyword>